<evidence type="ECO:0008006" key="3">
    <source>
        <dbReference type="Google" id="ProtNLM"/>
    </source>
</evidence>
<dbReference type="EMBL" id="BMLB01000006">
    <property type="protein sequence ID" value="GGK76633.1"/>
    <property type="molecule type" value="Genomic_DNA"/>
</dbReference>
<sequence>MSPRPRLPRQDCAHCGRHDRCTRIVLEEAVCQRCTLRFARTAQPCPGCANIRVLAFYDADRRPACAPCTGNEAVYACTACGREDSPWGRLCGHCALKEKTTALLSGPDGGINPRLRPVYEALISGPRPQTTLYWFTRSTGPATLGAMARDELEISHATFDTLPADRTNTYLRDLLTALGVLPPFHAELERVSPWLEELLGTLPAGQSEVLARFARWQVLSRLRRQEQHGTLTHGAISAARATIVVTARFMNWLTEHGTDLADIEQGDLDRFAEEHRARALALRPFLAWCARTGLGGDLSAATRPTTQPAVTLSDEDRWSHVQLLLHDDTIRLYARVAGLFVLLYAQPLARVCRMRADQITVDAVGVTTATFDTFPVELPGPLDRLVRTHLTRRGQASYVSRPDTWLFPGGIPGKHLATENVRAQLVERGIQPMAARNAAMFQLAASMPTPILAEVLGLAPNTATRWAALASRDWSAYTAQRDTHLRR</sequence>
<gene>
    <name evidence="1" type="ORF">GCM10011509_26530</name>
</gene>
<comment type="caution">
    <text evidence="1">The sequence shown here is derived from an EMBL/GenBank/DDBJ whole genome shotgun (WGS) entry which is preliminary data.</text>
</comment>
<proteinExistence type="predicted"/>
<evidence type="ECO:0000313" key="2">
    <source>
        <dbReference type="Proteomes" id="UP000662111"/>
    </source>
</evidence>
<keyword evidence="2" id="KW-1185">Reference proteome</keyword>
<reference evidence="2" key="1">
    <citation type="journal article" date="2019" name="Int. J. Syst. Evol. Microbiol.">
        <title>The Global Catalogue of Microorganisms (GCM) 10K type strain sequencing project: providing services to taxonomists for standard genome sequencing and annotation.</title>
        <authorList>
            <consortium name="The Broad Institute Genomics Platform"/>
            <consortium name="The Broad Institute Genome Sequencing Center for Infectious Disease"/>
            <person name="Wu L."/>
            <person name="Ma J."/>
        </authorList>
    </citation>
    <scope>NUCLEOTIDE SEQUENCE [LARGE SCALE GENOMIC DNA]</scope>
    <source>
        <strain evidence="2">CGMCC 1.5362</strain>
    </source>
</reference>
<dbReference type="Proteomes" id="UP000662111">
    <property type="component" value="Unassembled WGS sequence"/>
</dbReference>
<accession>A0ABQ2FDZ3</accession>
<organism evidence="1 2">
    <name type="scientific">Ornithinimicrobium pekingense</name>
    <dbReference type="NCBI Taxonomy" id="384677"/>
    <lineage>
        <taxon>Bacteria</taxon>
        <taxon>Bacillati</taxon>
        <taxon>Actinomycetota</taxon>
        <taxon>Actinomycetes</taxon>
        <taxon>Micrococcales</taxon>
        <taxon>Ornithinimicrobiaceae</taxon>
        <taxon>Ornithinimicrobium</taxon>
    </lineage>
</organism>
<evidence type="ECO:0000313" key="1">
    <source>
        <dbReference type="EMBL" id="GGK76633.1"/>
    </source>
</evidence>
<dbReference type="RefSeq" id="WP_022921925.1">
    <property type="nucleotide sequence ID" value="NZ_BMLB01000006.1"/>
</dbReference>
<protein>
    <recommendedName>
        <fullName evidence="3">Recombinase XerD</fullName>
    </recommendedName>
</protein>
<name>A0ABQ2FDZ3_9MICO</name>